<dbReference type="KEGG" id="bsa:Bacsa_2255"/>
<evidence type="ECO:0000313" key="3">
    <source>
        <dbReference type="Proteomes" id="UP000007486"/>
    </source>
</evidence>
<dbReference type="STRING" id="667015.Bacsa_2255"/>
<dbReference type="AlphaFoldDB" id="F0R5R4"/>
<gene>
    <name evidence="2" type="ordered locus">Bacsa_2255</name>
</gene>
<dbReference type="EMBL" id="CP002530">
    <property type="protein sequence ID" value="ADY36804.1"/>
    <property type="molecule type" value="Genomic_DNA"/>
</dbReference>
<feature type="chain" id="PRO_5003259046" evidence="1">
    <location>
        <begin position="30"/>
        <end position="1069"/>
    </location>
</feature>
<evidence type="ECO:0000313" key="2">
    <source>
        <dbReference type="EMBL" id="ADY36804.1"/>
    </source>
</evidence>
<reference evidence="2 3" key="1">
    <citation type="journal article" date="2011" name="Stand. Genomic Sci.">
        <title>Complete genome sequence of Bacteroides salanitronis type strain (BL78).</title>
        <authorList>
            <person name="Gronow S."/>
            <person name="Held B."/>
            <person name="Lucas S."/>
            <person name="Lapidus A."/>
            <person name="Del Rio T.G."/>
            <person name="Nolan M."/>
            <person name="Tice H."/>
            <person name="Deshpande S."/>
            <person name="Cheng J.F."/>
            <person name="Pitluck S."/>
            <person name="Liolios K."/>
            <person name="Pagani I."/>
            <person name="Ivanova N."/>
            <person name="Mavromatis K."/>
            <person name="Pati A."/>
            <person name="Tapia R."/>
            <person name="Han C."/>
            <person name="Goodwin L."/>
            <person name="Chen A."/>
            <person name="Palaniappan K."/>
            <person name="Land M."/>
            <person name="Hauser L."/>
            <person name="Chang Y.J."/>
            <person name="Jeffries C.D."/>
            <person name="Brambilla E.M."/>
            <person name="Rohde M."/>
            <person name="Goker M."/>
            <person name="Detter J.C."/>
            <person name="Woyke T."/>
            <person name="Bristow J."/>
            <person name="Markowitz V."/>
            <person name="Hugenholtz P."/>
            <person name="Kyrpides N.C."/>
            <person name="Klenk H.P."/>
            <person name="Eisen J.A."/>
        </authorList>
    </citation>
    <scope>NUCLEOTIDE SEQUENCE [LARGE SCALE GENOMIC DNA]</scope>
    <source>
        <strain evidence="2 3">DSM 18170</strain>
    </source>
</reference>
<sequence>MKDKNKNKKRAGWASLFAAMLTVVSPVNGQSELPTYVPASPTVSSLIAYADYPVSYYTGVPEISIPLYEIEVDGYKFPISLNYHASGIRVAQEASWVGLGWSLNVGGVISRTLKCYDDFNEYTYPGISVKSGYYTGPEVSNPELSSLYATTMEGSAVKKVLVVDSEPDVFSFTYPGASGKFLLDKSRGAVLLDWDPNVKIEVLADGSKKYFKLTAPDGCQYVFQDYEVTSSYHRNGSLNRNSGGKYDESNLNLYESPVRFTSSWYLSQIITPTNRTIRFTYAKESYQSPAQEQCKAYETLDSSGATGCGPGASVQFTCDKTVVESLRLSGISWDGGSISFTCGSREDVRGSGTAGAPQKLNSLKVSDSSGNRIKEYSFGYGYFNSSYTGDYPHVFKRLKLNSLTDVTVPDYGYDFSYLEDKTMPAKNSRNTDYWGYWNGKVYGDTYYSAANYGGRVYSGVSKDAVSEFADTYMLGKITGPTGNETDFTYESNTYTSGSSTGTTVTQETRNLMAYKYVNDDFYEDYPRTDTETITLGKSTNVRITGWADCMTSQGDTSIRYDDADNYPVFRLTNSKGEVLLAYGMPGELQSGGGSYDYPVKTLYLTAGTYKLELIAQAADVLYGFTAQYESTVTQTGSVKEGGGLRIKQIRTDARTRTFSYPTGKLLIEPSLYYLKDYVCLDGTSSTSRTSYLVQLSESCIPLSTLKHGYMVGYDNVTETVGSYGKTLYRYFNSQESSLGDYPFMPTSVNYMNGLPSSVETYNGSGSLDKEVTYSYGNQSSQAVYGFMFDSGASAVHPYSYTVKQYYKTGEVIKDYRNGASVYTDSRFEYNGDKQLAEEETLVSSSSTSADSYGKKYVYAGDKSDAVSRKMQNLHLIGVPLETLLLKDGKVTEGARLEYTDTLGVVVPKALYTLEATAPLTSSSYQSSFKPHTWLGNLTDNGKPMSAVSRGQETVYLWSYNGQHLVAEIRNASYAEVKSKLGESFIKSLCTKNAPSSSDWTKVDGLRSSLPDAEVTTYVYSPLVGVTQVTDPKGFVTGYTYDTGGRLSEVFIKNGSTKQLVECYDYHYNR</sequence>
<dbReference type="Proteomes" id="UP000007486">
    <property type="component" value="Chromosome"/>
</dbReference>
<dbReference type="InterPro" id="IPR006530">
    <property type="entry name" value="YD"/>
</dbReference>
<proteinExistence type="predicted"/>
<evidence type="ECO:0000256" key="1">
    <source>
        <dbReference type="SAM" id="SignalP"/>
    </source>
</evidence>
<keyword evidence="1" id="KW-0732">Signal</keyword>
<name>F0R5R4_PHOSB</name>
<dbReference type="NCBIfam" id="TIGR01643">
    <property type="entry name" value="YD_repeat_2x"/>
    <property type="match status" value="1"/>
</dbReference>
<protein>
    <submittedName>
        <fullName evidence="2">YD repeat protein</fullName>
    </submittedName>
</protein>
<dbReference type="HOGENOM" id="CLU_006833_0_0_10"/>
<keyword evidence="3" id="KW-1185">Reference proteome</keyword>
<accession>F0R5R4</accession>
<feature type="signal peptide" evidence="1">
    <location>
        <begin position="1"/>
        <end position="29"/>
    </location>
</feature>
<dbReference type="eggNOG" id="COG3209">
    <property type="taxonomic scope" value="Bacteria"/>
</dbReference>
<organism evidence="2 3">
    <name type="scientific">Phocaeicola salanitronis (strain DSM 18170 / JCM 13657 / CCUG 60908 / BL78)</name>
    <name type="common">Bacteroides salanitronis</name>
    <dbReference type="NCBI Taxonomy" id="667015"/>
    <lineage>
        <taxon>Bacteria</taxon>
        <taxon>Pseudomonadati</taxon>
        <taxon>Bacteroidota</taxon>
        <taxon>Bacteroidia</taxon>
        <taxon>Bacteroidales</taxon>
        <taxon>Bacteroidaceae</taxon>
        <taxon>Phocaeicola</taxon>
    </lineage>
</organism>